<sequence length="90" mass="10121">MPAKGDTWDRERAALRTTAQRSNTPCWICRQPIDWNAAPRTPRSFSADHVTPTSLGGDPLRRANLKPAHYGCNSSRGNTTRGQFPNSRKW</sequence>
<evidence type="ECO:0000313" key="3">
    <source>
        <dbReference type="EMBL" id="MBK0418290.1"/>
    </source>
</evidence>
<accession>A0A934Q4I6</accession>
<dbReference type="Gene3D" id="1.10.30.50">
    <property type="match status" value="1"/>
</dbReference>
<evidence type="ECO:0000259" key="2">
    <source>
        <dbReference type="Pfam" id="PF01844"/>
    </source>
</evidence>
<comment type="caution">
    <text evidence="3">The sequence shown here is derived from an EMBL/GenBank/DDBJ whole genome shotgun (WGS) entry which is preliminary data.</text>
</comment>
<dbReference type="GO" id="GO:0008270">
    <property type="term" value="F:zinc ion binding"/>
    <property type="evidence" value="ECO:0007669"/>
    <property type="project" value="InterPro"/>
</dbReference>
<feature type="compositionally biased region" description="Polar residues" evidence="1">
    <location>
        <begin position="72"/>
        <end position="90"/>
    </location>
</feature>
<keyword evidence="3" id="KW-0255">Endonuclease</keyword>
<protein>
    <submittedName>
        <fullName evidence="3">HNH endonuclease</fullName>
    </submittedName>
</protein>
<feature type="domain" description="HNH" evidence="2">
    <location>
        <begin position="26"/>
        <end position="78"/>
    </location>
</feature>
<dbReference type="EMBL" id="JAEHOH010000006">
    <property type="protein sequence ID" value="MBK0418290.1"/>
    <property type="molecule type" value="Genomic_DNA"/>
</dbReference>
<keyword evidence="4" id="KW-1185">Reference proteome</keyword>
<dbReference type="AlphaFoldDB" id="A0A934Q4I6"/>
<keyword evidence="3" id="KW-0540">Nuclease</keyword>
<keyword evidence="3" id="KW-0378">Hydrolase</keyword>
<evidence type="ECO:0000313" key="4">
    <source>
        <dbReference type="Proteomes" id="UP000608530"/>
    </source>
</evidence>
<gene>
    <name evidence="3" type="ORF">JD276_04495</name>
</gene>
<dbReference type="GO" id="GO:0003676">
    <property type="term" value="F:nucleic acid binding"/>
    <property type="evidence" value="ECO:0007669"/>
    <property type="project" value="InterPro"/>
</dbReference>
<dbReference type="GO" id="GO:0004519">
    <property type="term" value="F:endonuclease activity"/>
    <property type="evidence" value="ECO:0007669"/>
    <property type="project" value="UniProtKB-KW"/>
</dbReference>
<dbReference type="Proteomes" id="UP000608530">
    <property type="component" value="Unassembled WGS sequence"/>
</dbReference>
<organism evidence="3 4">
    <name type="scientific">Leucobacter chromiisoli</name>
    <dbReference type="NCBI Taxonomy" id="2796471"/>
    <lineage>
        <taxon>Bacteria</taxon>
        <taxon>Bacillati</taxon>
        <taxon>Actinomycetota</taxon>
        <taxon>Actinomycetes</taxon>
        <taxon>Micrococcales</taxon>
        <taxon>Microbacteriaceae</taxon>
        <taxon>Leucobacter</taxon>
    </lineage>
</organism>
<name>A0A934Q4I6_9MICO</name>
<reference evidence="3" key="1">
    <citation type="submission" date="2020-12" db="EMBL/GenBank/DDBJ databases">
        <title>Leucobacter sp. CAS1, isolated from Chromium sludge.</title>
        <authorList>
            <person name="Xu Z."/>
        </authorList>
    </citation>
    <scope>NUCLEOTIDE SEQUENCE</scope>
    <source>
        <strain evidence="3">CSA1</strain>
    </source>
</reference>
<dbReference type="InterPro" id="IPR002711">
    <property type="entry name" value="HNH"/>
</dbReference>
<proteinExistence type="predicted"/>
<feature type="region of interest" description="Disordered" evidence="1">
    <location>
        <begin position="67"/>
        <end position="90"/>
    </location>
</feature>
<dbReference type="Pfam" id="PF01844">
    <property type="entry name" value="HNH"/>
    <property type="match status" value="1"/>
</dbReference>
<evidence type="ECO:0000256" key="1">
    <source>
        <dbReference type="SAM" id="MobiDB-lite"/>
    </source>
</evidence>